<feature type="region of interest" description="Disordered" evidence="1">
    <location>
        <begin position="1"/>
        <end position="21"/>
    </location>
</feature>
<name>B0DM61_LACBS</name>
<dbReference type="KEGG" id="lbc:LACBIDRAFT_330702"/>
<protein>
    <submittedName>
        <fullName evidence="2">Predicted protein</fullName>
    </submittedName>
</protein>
<dbReference type="AlphaFoldDB" id="B0DM61"/>
<gene>
    <name evidence="2" type="ORF">LACBIDRAFT_330702</name>
</gene>
<reference evidence="2 3" key="1">
    <citation type="journal article" date="2008" name="Nature">
        <title>The genome of Laccaria bicolor provides insights into mycorrhizal symbiosis.</title>
        <authorList>
            <person name="Martin F."/>
            <person name="Aerts A."/>
            <person name="Ahren D."/>
            <person name="Brun A."/>
            <person name="Danchin E.G.J."/>
            <person name="Duchaussoy F."/>
            <person name="Gibon J."/>
            <person name="Kohler A."/>
            <person name="Lindquist E."/>
            <person name="Pereda V."/>
            <person name="Salamov A."/>
            <person name="Shapiro H.J."/>
            <person name="Wuyts J."/>
            <person name="Blaudez D."/>
            <person name="Buee M."/>
            <person name="Brokstein P."/>
            <person name="Canbaeck B."/>
            <person name="Cohen D."/>
            <person name="Courty P.E."/>
            <person name="Coutinho P.M."/>
            <person name="Delaruelle C."/>
            <person name="Detter J.C."/>
            <person name="Deveau A."/>
            <person name="DiFazio S."/>
            <person name="Duplessis S."/>
            <person name="Fraissinet-Tachet L."/>
            <person name="Lucic E."/>
            <person name="Frey-Klett P."/>
            <person name="Fourrey C."/>
            <person name="Feussner I."/>
            <person name="Gay G."/>
            <person name="Grimwood J."/>
            <person name="Hoegger P.J."/>
            <person name="Jain P."/>
            <person name="Kilaru S."/>
            <person name="Labbe J."/>
            <person name="Lin Y.C."/>
            <person name="Legue V."/>
            <person name="Le Tacon F."/>
            <person name="Marmeisse R."/>
            <person name="Melayah D."/>
            <person name="Montanini B."/>
            <person name="Muratet M."/>
            <person name="Nehls U."/>
            <person name="Niculita-Hirzel H."/>
            <person name="Oudot-Le Secq M.P."/>
            <person name="Peter M."/>
            <person name="Quesneville H."/>
            <person name="Rajashekar B."/>
            <person name="Reich M."/>
            <person name="Rouhier N."/>
            <person name="Schmutz J."/>
            <person name="Yin T."/>
            <person name="Chalot M."/>
            <person name="Henrissat B."/>
            <person name="Kuees U."/>
            <person name="Lucas S."/>
            <person name="Van de Peer Y."/>
            <person name="Podila G.K."/>
            <person name="Polle A."/>
            <person name="Pukkila P.J."/>
            <person name="Richardson P.M."/>
            <person name="Rouze P."/>
            <person name="Sanders I.R."/>
            <person name="Stajich J.E."/>
            <person name="Tunlid A."/>
            <person name="Tuskan G."/>
            <person name="Grigoriev I.V."/>
        </authorList>
    </citation>
    <scope>NUCLEOTIDE SEQUENCE [LARGE SCALE GENOMIC DNA]</scope>
    <source>
        <strain evidence="3">S238N-H82 / ATCC MYA-4686</strain>
    </source>
</reference>
<dbReference type="GeneID" id="6080714"/>
<feature type="region of interest" description="Disordered" evidence="1">
    <location>
        <begin position="187"/>
        <end position="225"/>
    </location>
</feature>
<evidence type="ECO:0000256" key="1">
    <source>
        <dbReference type="SAM" id="MobiDB-lite"/>
    </source>
</evidence>
<feature type="compositionally biased region" description="Polar residues" evidence="1">
    <location>
        <begin position="47"/>
        <end position="58"/>
    </location>
</feature>
<accession>B0DM61</accession>
<feature type="compositionally biased region" description="Low complexity" evidence="1">
    <location>
        <begin position="109"/>
        <end position="124"/>
    </location>
</feature>
<feature type="region of interest" description="Disordered" evidence="1">
    <location>
        <begin position="45"/>
        <end position="70"/>
    </location>
</feature>
<dbReference type="RefSeq" id="XP_001885028.1">
    <property type="nucleotide sequence ID" value="XM_001884993.1"/>
</dbReference>
<dbReference type="HOGENOM" id="CLU_858071_0_0_1"/>
<dbReference type="EMBL" id="DS547119">
    <property type="protein sequence ID" value="EDR04137.1"/>
    <property type="molecule type" value="Genomic_DNA"/>
</dbReference>
<proteinExistence type="predicted"/>
<organism evidence="3">
    <name type="scientific">Laccaria bicolor (strain S238N-H82 / ATCC MYA-4686)</name>
    <name type="common">Bicoloured deceiver</name>
    <name type="synonym">Laccaria laccata var. bicolor</name>
    <dbReference type="NCBI Taxonomy" id="486041"/>
    <lineage>
        <taxon>Eukaryota</taxon>
        <taxon>Fungi</taxon>
        <taxon>Dikarya</taxon>
        <taxon>Basidiomycota</taxon>
        <taxon>Agaricomycotina</taxon>
        <taxon>Agaricomycetes</taxon>
        <taxon>Agaricomycetidae</taxon>
        <taxon>Agaricales</taxon>
        <taxon>Agaricineae</taxon>
        <taxon>Hydnangiaceae</taxon>
        <taxon>Laccaria</taxon>
    </lineage>
</organism>
<evidence type="ECO:0000313" key="3">
    <source>
        <dbReference type="Proteomes" id="UP000001194"/>
    </source>
</evidence>
<evidence type="ECO:0000313" key="2">
    <source>
        <dbReference type="EMBL" id="EDR04137.1"/>
    </source>
</evidence>
<keyword evidence="3" id="KW-1185">Reference proteome</keyword>
<sequence length="324" mass="34657">MEFRHSMGVRRSPPELMGEGKVLGRAKGSACERCRAKKIGCSFVDTPGTSGNRLTSNPMPKKSTSKKTCERELSVPIVLLPPVKALPKAAAATAGKAPPAKETRPQPRATKASAKPPPAKTDAANLIPADKTTVYANKRYTGPNQIPEKSLVDVIVPAAKDDQGVALRVTRASTRQSMEADVIVMEQKSRDTSVRPGHAGETPKKGPDDAAAGYSTPSNDMQRHSPSFDGLLPSINEGQYIYNSVDGSPVDQAKAAIDVVLALRGGKNLVFLGEISISGIRYDRKIKNGFLMFEICSIFGSSINGTSWINIDDCVTATQSYQVM</sequence>
<feature type="region of interest" description="Disordered" evidence="1">
    <location>
        <begin position="88"/>
        <end position="124"/>
    </location>
</feature>
<dbReference type="InParanoid" id="B0DM61"/>
<dbReference type="Proteomes" id="UP000001194">
    <property type="component" value="Unassembled WGS sequence"/>
</dbReference>
<feature type="compositionally biased region" description="Low complexity" evidence="1">
    <location>
        <begin position="88"/>
        <end position="98"/>
    </location>
</feature>